<organism evidence="1 2">
    <name type="scientific">Rothia santali</name>
    <dbReference type="NCBI Taxonomy" id="2949643"/>
    <lineage>
        <taxon>Bacteria</taxon>
        <taxon>Bacillati</taxon>
        <taxon>Actinomycetota</taxon>
        <taxon>Actinomycetes</taxon>
        <taxon>Micrococcales</taxon>
        <taxon>Micrococcaceae</taxon>
        <taxon>Rothia</taxon>
    </lineage>
</organism>
<proteinExistence type="predicted"/>
<accession>A0A9X2HDC7</accession>
<gene>
    <name evidence="1" type="ORF">NBM05_08470</name>
</gene>
<sequence length="276" mass="29239">MHLGTTLDGFFPVKASVTLETSRESRVRFHEAADGGRTATVFGGLAAARTWAAGYGAVRPGELDLLESMAADAAWYRRGTGLQFLPTGGQRVNMLSREESSLAYLEHYMPAPVRTEHGVVLGYSAGPRRAAVVGEGIPLPVPASGAPRCRLTASAYARGRTTLLVRYRDAARGVVAEHRAVATGGASTFDRIALHCPEAPPAPAVHADLLVTGEFTRPAVTLGPELYAWGEGQRVPSVVVEQNASALLWAGSRCLDAATYARPAYTITELRTGDPA</sequence>
<comment type="caution">
    <text evidence="1">The sequence shown here is derived from an EMBL/GenBank/DDBJ whole genome shotgun (WGS) entry which is preliminary data.</text>
</comment>
<dbReference type="RefSeq" id="WP_254166519.1">
    <property type="nucleotide sequence ID" value="NZ_JANAFB010000017.1"/>
</dbReference>
<keyword evidence="2" id="KW-1185">Reference proteome</keyword>
<dbReference type="Proteomes" id="UP001139502">
    <property type="component" value="Unassembled WGS sequence"/>
</dbReference>
<protein>
    <submittedName>
        <fullName evidence="1">Uncharacterized protein</fullName>
    </submittedName>
</protein>
<dbReference type="EMBL" id="JANAFB010000017">
    <property type="protein sequence ID" value="MCP3426035.1"/>
    <property type="molecule type" value="Genomic_DNA"/>
</dbReference>
<reference evidence="1" key="1">
    <citation type="submission" date="2022-06" db="EMBL/GenBank/DDBJ databases">
        <title>Rothia sp. isolated from sandalwood seedling.</title>
        <authorList>
            <person name="Tuikhar N."/>
            <person name="Kirdat K."/>
            <person name="Thorat V."/>
            <person name="Swetha P."/>
            <person name="Padma S."/>
            <person name="Sundararaj R."/>
            <person name="Yadav A."/>
        </authorList>
    </citation>
    <scope>NUCLEOTIDE SEQUENCE</scope>
    <source>
        <strain evidence="1">AR01</strain>
    </source>
</reference>
<name>A0A9X2HDC7_9MICC</name>
<dbReference type="AlphaFoldDB" id="A0A9X2HDC7"/>
<evidence type="ECO:0000313" key="2">
    <source>
        <dbReference type="Proteomes" id="UP001139502"/>
    </source>
</evidence>
<evidence type="ECO:0000313" key="1">
    <source>
        <dbReference type="EMBL" id="MCP3426035.1"/>
    </source>
</evidence>